<keyword evidence="2" id="KW-1185">Reference proteome</keyword>
<dbReference type="InterPro" id="IPR009858">
    <property type="entry name" value="DUF1415"/>
</dbReference>
<dbReference type="OrthoDB" id="438291at2759"/>
<organism evidence="1 2">
    <name type="scientific">Symbiodinium pilosum</name>
    <name type="common">Dinoflagellate</name>
    <dbReference type="NCBI Taxonomy" id="2952"/>
    <lineage>
        <taxon>Eukaryota</taxon>
        <taxon>Sar</taxon>
        <taxon>Alveolata</taxon>
        <taxon>Dinophyceae</taxon>
        <taxon>Suessiales</taxon>
        <taxon>Symbiodiniaceae</taxon>
        <taxon>Symbiodinium</taxon>
    </lineage>
</organism>
<accession>A0A812PVA4</accession>
<dbReference type="Proteomes" id="UP000649617">
    <property type="component" value="Unassembled WGS sequence"/>
</dbReference>
<comment type="caution">
    <text evidence="1">The sequence shown here is derived from an EMBL/GenBank/DDBJ whole genome shotgun (WGS) entry which is preliminary data.</text>
</comment>
<dbReference type="AlphaFoldDB" id="A0A812PVA4"/>
<gene>
    <name evidence="1" type="ORF">SPIL2461_LOCUS8680</name>
</gene>
<evidence type="ECO:0000313" key="1">
    <source>
        <dbReference type="EMBL" id="CAE7362045.1"/>
    </source>
</evidence>
<dbReference type="Pfam" id="PF07209">
    <property type="entry name" value="DUF1415"/>
    <property type="match status" value="2"/>
</dbReference>
<reference evidence="1" key="1">
    <citation type="submission" date="2021-02" db="EMBL/GenBank/DDBJ databases">
        <authorList>
            <person name="Dougan E. K."/>
            <person name="Rhodes N."/>
            <person name="Thang M."/>
            <person name="Chan C."/>
        </authorList>
    </citation>
    <scope>NUCLEOTIDE SEQUENCE</scope>
</reference>
<protein>
    <submittedName>
        <fullName evidence="1">Uncharacterized protein</fullName>
    </submittedName>
</protein>
<evidence type="ECO:0000313" key="2">
    <source>
        <dbReference type="Proteomes" id="UP000649617"/>
    </source>
</evidence>
<dbReference type="EMBL" id="CAJNIZ010014446">
    <property type="protein sequence ID" value="CAE7362045.1"/>
    <property type="molecule type" value="Genomic_DNA"/>
</dbReference>
<proteinExistence type="predicted"/>
<sequence length="410" mass="45027">MDGASSQHRTRFRSCSKVFGREMNVALVCGVGALRLMPERKLGVRKRPATCAIDEHAAAVKTWLGKLVIGMNLCPWAKTAEESGGIKVTTSLGSTPAEVLQDLQREARALPKQLDGPPGVATTSLVVCPHVQNWQDFECFAEFFGNTLKNGVALEEELGVKVVAFHPQFQHQPLFGHVLEVEDVLSLPVDGVPHEATVLDPDVQDENGQEAFLVRLDDGREQRFSYTYLAELLQDGSEGLEDLEDEDLDDQVLDEAEEESYTEGDEDATYEDDAESVLASIPQRAPWPTFHLLRLCDVSAALADPAAGDRVLEQNADTVQKLGLDGWNSLRAEWQLQSETRSKGTADNTIKRIQRISAPACWHVRTPCYSEWQLGVASCLARPLLQRQSDQCQCATGSLLFQVATPSAAA</sequence>
<name>A0A812PVA4_SYMPI</name>